<dbReference type="Proteomes" id="UP000054166">
    <property type="component" value="Unassembled WGS sequence"/>
</dbReference>
<sequence>MSVDVQPTFKVPEALPQDLLLIRDLVGELSVSHATKASPVTKSEAEDDDINSSSSEDDSEDELDEVEAHLDVKSEEDDGVSPAKAGVPSDSSSDTDLDSDSESDFNGPTDDATCPEKTFQDEACDEEDSGPQVTTATYFQTKNELADVEIEIPTIEEVGPDEVLEKVGEIMSVVGHVVIVKGMAATSGASERALDSDTLLVFEDRKVLGYIYETFGPTYQPLYQVKFNQKYPLDPEKIQVSRQVFHLPNHSNFVFLNQLKKWKGSDASNVHDEEPADDELEFSDDEEEAAFKSQRKRKRGESRANSIASSRHATPTPSQMRDQDLVEESLGKNAYDERGPYDIDFSSAGPPRPPPVPYDDPYSNEYNAELLDSDTIPDAVIEPSNNEHHTSPKRDSERGIGRGRGRGWGRGRGGLDRESRRDSGGRGRGRGRGWGDRGYDGRRYGGEDETQRTAQPDEPYEPWPPRPLSPTSLAIARATGQLDSGSTPAFDPRFMQQSPISPGGWQIQQPPMQPQQQFNFGAQQPFVQPHINPRFASQFGMNFGFMQPQFYPQYGQYGLNSDNTGRSPSNGGNWADEWTVHGSDAGASADRDGDRTGDQSNGTS</sequence>
<keyword evidence="7" id="KW-0694">RNA-binding</keyword>
<keyword evidence="8" id="KW-0539">Nucleus</keyword>
<comment type="similarity">
    <text evidence="2">Belongs to the NAF1 family.</text>
</comment>
<organism evidence="10 11">
    <name type="scientific">Piloderma croceum (strain F 1598)</name>
    <dbReference type="NCBI Taxonomy" id="765440"/>
    <lineage>
        <taxon>Eukaryota</taxon>
        <taxon>Fungi</taxon>
        <taxon>Dikarya</taxon>
        <taxon>Basidiomycota</taxon>
        <taxon>Agaricomycotina</taxon>
        <taxon>Agaricomycetes</taxon>
        <taxon>Agaricomycetidae</taxon>
        <taxon>Atheliales</taxon>
        <taxon>Atheliaceae</taxon>
        <taxon>Piloderma</taxon>
    </lineage>
</organism>
<dbReference type="OrthoDB" id="21550at2759"/>
<evidence type="ECO:0000256" key="1">
    <source>
        <dbReference type="ARBA" id="ARBA00004123"/>
    </source>
</evidence>
<evidence type="ECO:0000256" key="3">
    <source>
        <dbReference type="ARBA" id="ARBA00021438"/>
    </source>
</evidence>
<dbReference type="GO" id="GO:0005634">
    <property type="term" value="C:nucleus"/>
    <property type="evidence" value="ECO:0007669"/>
    <property type="project" value="UniProtKB-SubCell"/>
</dbReference>
<dbReference type="InterPro" id="IPR007504">
    <property type="entry name" value="H/ACA_rnp_Gar1/Naf1"/>
</dbReference>
<evidence type="ECO:0000256" key="5">
    <source>
        <dbReference type="ARBA" id="ARBA00022552"/>
    </source>
</evidence>
<evidence type="ECO:0000256" key="4">
    <source>
        <dbReference type="ARBA" id="ARBA00022517"/>
    </source>
</evidence>
<feature type="region of interest" description="Disordered" evidence="9">
    <location>
        <begin position="33"/>
        <end position="116"/>
    </location>
</feature>
<evidence type="ECO:0000313" key="11">
    <source>
        <dbReference type="Proteomes" id="UP000054166"/>
    </source>
</evidence>
<dbReference type="InterPro" id="IPR038664">
    <property type="entry name" value="Gar1/Naf1_Cbf5-bd_sf"/>
</dbReference>
<dbReference type="AlphaFoldDB" id="A0A0C3FRJ8"/>
<proteinExistence type="inferred from homology"/>
<feature type="compositionally biased region" description="Acidic residues" evidence="9">
    <location>
        <begin position="93"/>
        <end position="103"/>
    </location>
</feature>
<evidence type="ECO:0000313" key="10">
    <source>
        <dbReference type="EMBL" id="KIM82369.1"/>
    </source>
</evidence>
<feature type="compositionally biased region" description="Polar residues" evidence="9">
    <location>
        <begin position="559"/>
        <end position="572"/>
    </location>
</feature>
<evidence type="ECO:0000256" key="8">
    <source>
        <dbReference type="ARBA" id="ARBA00023242"/>
    </source>
</evidence>
<feature type="compositionally biased region" description="Basic and acidic residues" evidence="9">
    <location>
        <begin position="433"/>
        <end position="451"/>
    </location>
</feature>
<keyword evidence="4" id="KW-0690">Ribosome biogenesis</keyword>
<evidence type="ECO:0000256" key="6">
    <source>
        <dbReference type="ARBA" id="ARBA00022553"/>
    </source>
</evidence>
<comment type="subcellular location">
    <subcellularLocation>
        <location evidence="1">Nucleus</location>
    </subcellularLocation>
</comment>
<dbReference type="PANTHER" id="PTHR31633:SF1">
    <property type="entry name" value="H_ACA RIBONUCLEOPROTEIN COMPLEX NON-CORE SUBUNIT NAF1"/>
    <property type="match status" value="1"/>
</dbReference>
<dbReference type="STRING" id="765440.A0A0C3FRJ8"/>
<keyword evidence="6" id="KW-0597">Phosphoprotein</keyword>
<dbReference type="GO" id="GO:0006364">
    <property type="term" value="P:rRNA processing"/>
    <property type="evidence" value="ECO:0007669"/>
    <property type="project" value="UniProtKB-KW"/>
</dbReference>
<feature type="compositionally biased region" description="Acidic residues" evidence="9">
    <location>
        <begin position="274"/>
        <end position="288"/>
    </location>
</feature>
<evidence type="ECO:0000256" key="7">
    <source>
        <dbReference type="ARBA" id="ARBA00022884"/>
    </source>
</evidence>
<evidence type="ECO:0000256" key="9">
    <source>
        <dbReference type="SAM" id="MobiDB-lite"/>
    </source>
</evidence>
<feature type="compositionally biased region" description="Acidic residues" evidence="9">
    <location>
        <begin position="45"/>
        <end position="65"/>
    </location>
</feature>
<keyword evidence="11" id="KW-1185">Reference proteome</keyword>
<feature type="region of interest" description="Disordered" evidence="9">
    <location>
        <begin position="555"/>
        <end position="604"/>
    </location>
</feature>
<feature type="compositionally biased region" description="Polar residues" evidence="9">
    <location>
        <begin position="303"/>
        <end position="320"/>
    </location>
</feature>
<name>A0A0C3FRJ8_PILCF</name>
<reference evidence="11" key="2">
    <citation type="submission" date="2015-01" db="EMBL/GenBank/DDBJ databases">
        <title>Evolutionary Origins and Diversification of the Mycorrhizal Mutualists.</title>
        <authorList>
            <consortium name="DOE Joint Genome Institute"/>
            <consortium name="Mycorrhizal Genomics Consortium"/>
            <person name="Kohler A."/>
            <person name="Kuo A."/>
            <person name="Nagy L.G."/>
            <person name="Floudas D."/>
            <person name="Copeland A."/>
            <person name="Barry K.W."/>
            <person name="Cichocki N."/>
            <person name="Veneault-Fourrey C."/>
            <person name="LaButti K."/>
            <person name="Lindquist E.A."/>
            <person name="Lipzen A."/>
            <person name="Lundell T."/>
            <person name="Morin E."/>
            <person name="Murat C."/>
            <person name="Riley R."/>
            <person name="Ohm R."/>
            <person name="Sun H."/>
            <person name="Tunlid A."/>
            <person name="Henrissat B."/>
            <person name="Grigoriev I.V."/>
            <person name="Hibbett D.S."/>
            <person name="Martin F."/>
        </authorList>
    </citation>
    <scope>NUCLEOTIDE SEQUENCE [LARGE SCALE GENOMIC DNA]</scope>
    <source>
        <strain evidence="11">F 1598</strain>
    </source>
</reference>
<dbReference type="GO" id="GO:0005732">
    <property type="term" value="C:sno(s)RNA-containing ribonucleoprotein complex"/>
    <property type="evidence" value="ECO:0007669"/>
    <property type="project" value="InterPro"/>
</dbReference>
<evidence type="ECO:0000256" key="2">
    <source>
        <dbReference type="ARBA" id="ARBA00009801"/>
    </source>
</evidence>
<accession>A0A0C3FRJ8</accession>
<dbReference type="Gene3D" id="2.40.10.230">
    <property type="entry name" value="Probable tRNA pseudouridine synthase domain"/>
    <property type="match status" value="1"/>
</dbReference>
<feature type="compositionally biased region" description="Basic and acidic residues" evidence="9">
    <location>
        <begin position="385"/>
        <end position="400"/>
    </location>
</feature>
<dbReference type="InParanoid" id="A0A0C3FRJ8"/>
<dbReference type="PANTHER" id="PTHR31633">
    <property type="entry name" value="H/ACA RIBONUCLEOPROTEIN COMPLEX NON-CORE SUBUNIT NAF1"/>
    <property type="match status" value="1"/>
</dbReference>
<dbReference type="SUPFAM" id="SSF50447">
    <property type="entry name" value="Translation proteins"/>
    <property type="match status" value="1"/>
</dbReference>
<dbReference type="GO" id="GO:0000493">
    <property type="term" value="P:box H/ACA snoRNP assembly"/>
    <property type="evidence" value="ECO:0007669"/>
    <property type="project" value="InterPro"/>
</dbReference>
<dbReference type="GO" id="GO:0001522">
    <property type="term" value="P:pseudouridine synthesis"/>
    <property type="evidence" value="ECO:0007669"/>
    <property type="project" value="InterPro"/>
</dbReference>
<reference evidence="10 11" key="1">
    <citation type="submission" date="2014-04" db="EMBL/GenBank/DDBJ databases">
        <authorList>
            <consortium name="DOE Joint Genome Institute"/>
            <person name="Kuo A."/>
            <person name="Tarkka M."/>
            <person name="Buscot F."/>
            <person name="Kohler A."/>
            <person name="Nagy L.G."/>
            <person name="Floudas D."/>
            <person name="Copeland A."/>
            <person name="Barry K.W."/>
            <person name="Cichocki N."/>
            <person name="Veneault-Fourrey C."/>
            <person name="LaButti K."/>
            <person name="Lindquist E.A."/>
            <person name="Lipzen A."/>
            <person name="Lundell T."/>
            <person name="Morin E."/>
            <person name="Murat C."/>
            <person name="Sun H."/>
            <person name="Tunlid A."/>
            <person name="Henrissat B."/>
            <person name="Grigoriev I.V."/>
            <person name="Hibbett D.S."/>
            <person name="Martin F."/>
            <person name="Nordberg H.P."/>
            <person name="Cantor M.N."/>
            <person name="Hua S.X."/>
        </authorList>
    </citation>
    <scope>NUCLEOTIDE SEQUENCE [LARGE SCALE GENOMIC DNA]</scope>
    <source>
        <strain evidence="10 11">F 1598</strain>
    </source>
</reference>
<dbReference type="InterPro" id="IPR009000">
    <property type="entry name" value="Transl_B-barrel_sf"/>
</dbReference>
<feature type="compositionally biased region" description="Basic and acidic residues" evidence="9">
    <location>
        <begin position="413"/>
        <end position="425"/>
    </location>
</feature>
<protein>
    <recommendedName>
        <fullName evidence="3">H/ACA ribonucleoprotein complex non-core subunit NAF1</fullName>
    </recommendedName>
</protein>
<dbReference type="HOGENOM" id="CLU_022331_0_0_1"/>
<feature type="region of interest" description="Disordered" evidence="9">
    <location>
        <begin position="267"/>
        <end position="471"/>
    </location>
</feature>
<dbReference type="Pfam" id="PF04410">
    <property type="entry name" value="Gar1"/>
    <property type="match status" value="1"/>
</dbReference>
<dbReference type="InterPro" id="IPR040309">
    <property type="entry name" value="Naf1"/>
</dbReference>
<keyword evidence="5" id="KW-0698">rRNA processing</keyword>
<dbReference type="EMBL" id="KN832995">
    <property type="protein sequence ID" value="KIM82369.1"/>
    <property type="molecule type" value="Genomic_DNA"/>
</dbReference>
<gene>
    <name evidence="10" type="ORF">PILCRDRAFT_88763</name>
</gene>
<dbReference type="GO" id="GO:0003723">
    <property type="term" value="F:RNA binding"/>
    <property type="evidence" value="ECO:0007669"/>
    <property type="project" value="UniProtKB-KW"/>
</dbReference>